<evidence type="ECO:0008006" key="3">
    <source>
        <dbReference type="Google" id="ProtNLM"/>
    </source>
</evidence>
<dbReference type="KEGG" id="bgt:106051131"/>
<dbReference type="VEuPathDB" id="VectorBase:BGLAX_042240"/>
<dbReference type="Proteomes" id="UP000076420">
    <property type="component" value="Unassembled WGS sequence"/>
</dbReference>
<organism evidence="1 2">
    <name type="scientific">Biomphalaria glabrata</name>
    <name type="common">Bloodfluke planorb</name>
    <name type="synonym">Freshwater snail</name>
    <dbReference type="NCBI Taxonomy" id="6526"/>
    <lineage>
        <taxon>Eukaryota</taxon>
        <taxon>Metazoa</taxon>
        <taxon>Spiralia</taxon>
        <taxon>Lophotrochozoa</taxon>
        <taxon>Mollusca</taxon>
        <taxon>Gastropoda</taxon>
        <taxon>Heterobranchia</taxon>
        <taxon>Euthyneura</taxon>
        <taxon>Panpulmonata</taxon>
        <taxon>Hygrophila</taxon>
        <taxon>Lymnaeoidea</taxon>
        <taxon>Planorbidae</taxon>
        <taxon>Biomphalaria</taxon>
    </lineage>
</organism>
<sequence length="153" mass="17404">MENPNETRLTQKSCAHTAVDRKYNVFWSVEFPPRLVTEYVLYDRTEADHLNGFTLTAFPKTDRSLTFKDTVKKSKIYRILDPRKNVVSNVTITRASVLNICEVEVYGECPTGTWGLACTNCSQDCPNECHVENGRCVKLCLGFTNPPSCDQRM</sequence>
<dbReference type="EnsemblMetazoa" id="BGLB019869-RA">
    <property type="protein sequence ID" value="BGLB019869-PA"/>
    <property type="gene ID" value="BGLB019869"/>
</dbReference>
<dbReference type="AlphaFoldDB" id="A0A2C9KHY1"/>
<name>A0A2C9KHY1_BIOGL</name>
<dbReference type="Gene3D" id="2.60.120.260">
    <property type="entry name" value="Galactose-binding domain-like"/>
    <property type="match status" value="1"/>
</dbReference>
<dbReference type="VEuPathDB" id="VectorBase:BGLB019869"/>
<proteinExistence type="predicted"/>
<protein>
    <recommendedName>
        <fullName evidence="3">Fucolectin tachylectin-4 pentraxin-1 domain-containing protein</fullName>
    </recommendedName>
</protein>
<reference evidence="1" key="1">
    <citation type="submission" date="2020-05" db="UniProtKB">
        <authorList>
            <consortium name="EnsemblMetazoa"/>
        </authorList>
    </citation>
    <scope>IDENTIFICATION</scope>
    <source>
        <strain evidence="1">BB02</strain>
    </source>
</reference>
<evidence type="ECO:0000313" key="1">
    <source>
        <dbReference type="EnsemblMetazoa" id="BGLB019869-PA"/>
    </source>
</evidence>
<evidence type="ECO:0000313" key="2">
    <source>
        <dbReference type="Proteomes" id="UP000076420"/>
    </source>
</evidence>
<gene>
    <name evidence="1" type="primary">106051131</name>
</gene>
<accession>A0A2C9KHY1</accession>